<reference evidence="3" key="1">
    <citation type="journal article" date="2013" name="PLoS Genet.">
        <title>The genome of Spraguea lophii and the basis of host-microsporidian interactions.</title>
        <authorList>
            <person name="Campbell S.E."/>
            <person name="Williams T.A."/>
            <person name="Yousuf A."/>
            <person name="Soanes D.M."/>
            <person name="Paszkiewicz K.H."/>
            <person name="Williams B.A.P."/>
        </authorList>
    </citation>
    <scope>NUCLEOTIDE SEQUENCE [LARGE SCALE GENOMIC DNA]</scope>
    <source>
        <strain evidence="3">42_110</strain>
    </source>
</reference>
<keyword evidence="3" id="KW-1185">Reference proteome</keyword>
<keyword evidence="1" id="KW-1133">Transmembrane helix</keyword>
<proteinExistence type="predicted"/>
<dbReference type="HOGENOM" id="CLU_731925_0_0_1"/>
<evidence type="ECO:0000313" key="2">
    <source>
        <dbReference type="EMBL" id="EPR78820.1"/>
    </source>
</evidence>
<dbReference type="AlphaFoldDB" id="S7W7I2"/>
<dbReference type="VEuPathDB" id="MicrosporidiaDB:SLOPH_1009"/>
<dbReference type="OrthoDB" id="2188008at2759"/>
<keyword evidence="1" id="KW-0812">Transmembrane</keyword>
<protein>
    <submittedName>
        <fullName evidence="2">Uncharacterized protein</fullName>
    </submittedName>
</protein>
<evidence type="ECO:0000313" key="3">
    <source>
        <dbReference type="Proteomes" id="UP000014978"/>
    </source>
</evidence>
<name>S7W7I2_SPRLO</name>
<accession>S7W7I2</accession>
<dbReference type="InParanoid" id="S7W7I2"/>
<gene>
    <name evidence="2" type="ORF">SLOPH_1009</name>
</gene>
<keyword evidence="1" id="KW-0472">Membrane</keyword>
<sequence length="378" mass="45522">MLICSYCNGEYRCYDGIYVCNEGHTLEHGMEVVEDYSKLNRTKTVKEKNDGSIESNIPLNLKLSMYIYYVYKDLKKYYGFNDDQIFYHLLESKKIKNKKYVVSLNSKGGNDKTNDIFSFNASNNEDSDNCKYFTSLRYIHITEVLSVVYYSTRVEREKDGKIYLFKTFVDDLSVFIKDYKNMKIEELNIPCRDLYYKLECNKIFNVYIVYEIFKKMEKKYFISYDRTEYGTVKNYLMQLIKDLKLTNVYFMENNNLYVSNNKKVEQEQLNNGMSDKNNNYFVIDEHLFKKFYYLVYFECGWFVPELFIAVFIYILLWNSKDCKINLSSLFTRIKEMFDINDNDIEYIARKIKKLFGKVKRKNGIKKLKRVQYYTKKKI</sequence>
<dbReference type="EMBL" id="ATCN01000547">
    <property type="protein sequence ID" value="EPR78820.1"/>
    <property type="molecule type" value="Genomic_DNA"/>
</dbReference>
<feature type="transmembrane region" description="Helical" evidence="1">
    <location>
        <begin position="291"/>
        <end position="316"/>
    </location>
</feature>
<organism evidence="2 3">
    <name type="scientific">Spraguea lophii (strain 42_110)</name>
    <name type="common">Microsporidian parasite</name>
    <dbReference type="NCBI Taxonomy" id="1358809"/>
    <lineage>
        <taxon>Eukaryota</taxon>
        <taxon>Fungi</taxon>
        <taxon>Fungi incertae sedis</taxon>
        <taxon>Microsporidia</taxon>
        <taxon>Spragueidae</taxon>
        <taxon>Spraguea</taxon>
    </lineage>
</organism>
<dbReference type="Proteomes" id="UP000014978">
    <property type="component" value="Unassembled WGS sequence"/>
</dbReference>
<evidence type="ECO:0000256" key="1">
    <source>
        <dbReference type="SAM" id="Phobius"/>
    </source>
</evidence>
<comment type="caution">
    <text evidence="2">The sequence shown here is derived from an EMBL/GenBank/DDBJ whole genome shotgun (WGS) entry which is preliminary data.</text>
</comment>